<sequence>MAISTARSRRGRTRTILAAAAAAGLALTACGGVETTTGGGGSDAGWPSGSVEMYVGASAGGSSDLISRAVSKGLSDDLGASFPVINREGANGALAAAEVAKAPADGSVIAIQNASLFTITPLAVSPDEVTNLDDFDVVYGVSRDDYVLVTNPASGFKTLEDIKNANRLVKYGTTGVGTGAQLSAALLFKTSGVDSQAVPFDGGAPALAAVLGNQVDVASIQVGEAIENIQSGKLTPLAVFGPDRIDYLPEVPTAKEQGLDVEVTQYRFMTVPKGTPQEVKDKLIEGLKATYATDEYKKFNEQNSLTPMEISGDEVTAQLNKDKQRYADLVAQYGINLRDEG</sequence>
<proteinExistence type="inferred from homology"/>
<dbReference type="InterPro" id="IPR005064">
    <property type="entry name" value="BUG"/>
</dbReference>
<dbReference type="CDD" id="cd07012">
    <property type="entry name" value="PBP2_Bug_TTT"/>
    <property type="match status" value="1"/>
</dbReference>
<protein>
    <submittedName>
        <fullName evidence="3">ABC transporter substrate-binding protein</fullName>
    </submittedName>
</protein>
<comment type="similarity">
    <text evidence="1">Belongs to the UPF0065 (bug) family.</text>
</comment>
<feature type="signal peptide" evidence="2">
    <location>
        <begin position="1"/>
        <end position="31"/>
    </location>
</feature>
<evidence type="ECO:0000256" key="1">
    <source>
        <dbReference type="ARBA" id="ARBA00006987"/>
    </source>
</evidence>
<dbReference type="Proteomes" id="UP000070612">
    <property type="component" value="Unassembled WGS sequence"/>
</dbReference>
<name>A0A132PMY1_9MYCO</name>
<accession>A0A132PMY1</accession>
<dbReference type="SUPFAM" id="SSF53850">
    <property type="entry name" value="Periplasmic binding protein-like II"/>
    <property type="match status" value="1"/>
</dbReference>
<comment type="caution">
    <text evidence="3">The sequence shown here is derived from an EMBL/GenBank/DDBJ whole genome shotgun (WGS) entry which is preliminary data.</text>
</comment>
<dbReference type="PIRSF" id="PIRSF017082">
    <property type="entry name" value="YflP"/>
    <property type="match status" value="1"/>
</dbReference>
<dbReference type="PATRIC" id="fig|59750.3.peg.6901"/>
<dbReference type="Pfam" id="PF03401">
    <property type="entry name" value="TctC"/>
    <property type="match status" value="1"/>
</dbReference>
<dbReference type="InterPro" id="IPR042100">
    <property type="entry name" value="Bug_dom1"/>
</dbReference>
<dbReference type="Gene3D" id="3.40.190.150">
    <property type="entry name" value="Bordetella uptake gene, domain 1"/>
    <property type="match status" value="1"/>
</dbReference>
<keyword evidence="4" id="KW-1185">Reference proteome</keyword>
<keyword evidence="2" id="KW-0732">Signal</keyword>
<dbReference type="EMBL" id="LGTW01000008">
    <property type="protein sequence ID" value="KWX23402.1"/>
    <property type="molecule type" value="Genomic_DNA"/>
</dbReference>
<evidence type="ECO:0000256" key="2">
    <source>
        <dbReference type="SAM" id="SignalP"/>
    </source>
</evidence>
<dbReference type="RefSeq" id="WP_067849673.1">
    <property type="nucleotide sequence ID" value="NZ_LGTW01000008.1"/>
</dbReference>
<organism evidence="3 4">
    <name type="scientific">Mycolicibacterium wolinskyi</name>
    <dbReference type="NCBI Taxonomy" id="59750"/>
    <lineage>
        <taxon>Bacteria</taxon>
        <taxon>Bacillati</taxon>
        <taxon>Actinomycetota</taxon>
        <taxon>Actinomycetes</taxon>
        <taxon>Mycobacteriales</taxon>
        <taxon>Mycobacteriaceae</taxon>
        <taxon>Mycolicibacterium</taxon>
    </lineage>
</organism>
<evidence type="ECO:0000313" key="4">
    <source>
        <dbReference type="Proteomes" id="UP000070612"/>
    </source>
</evidence>
<dbReference type="AlphaFoldDB" id="A0A132PMY1"/>
<dbReference type="STRING" id="59750.AWC31_09480"/>
<dbReference type="Gene3D" id="3.40.190.10">
    <property type="entry name" value="Periplasmic binding protein-like II"/>
    <property type="match status" value="1"/>
</dbReference>
<reference evidence="3 4" key="1">
    <citation type="submission" date="2015-07" db="EMBL/GenBank/DDBJ databases">
        <title>A draft genome sequence of Mycobacterium wolinskyi.</title>
        <authorList>
            <person name="de Man T.J."/>
            <person name="Perry K.A."/>
            <person name="Coulliette A.D."/>
            <person name="Jensen B."/>
            <person name="Toney N.C."/>
            <person name="Limbago B.M."/>
            <person name="Noble-Wang J."/>
        </authorList>
    </citation>
    <scope>NUCLEOTIDE SEQUENCE [LARGE SCALE GENOMIC DNA]</scope>
    <source>
        <strain evidence="3 4">CDC_01</strain>
    </source>
</reference>
<dbReference type="PANTHER" id="PTHR42928">
    <property type="entry name" value="TRICARBOXYLATE-BINDING PROTEIN"/>
    <property type="match status" value="1"/>
</dbReference>
<gene>
    <name evidence="3" type="ORF">AFM11_13990</name>
</gene>
<dbReference type="PROSITE" id="PS51257">
    <property type="entry name" value="PROKAR_LIPOPROTEIN"/>
    <property type="match status" value="1"/>
</dbReference>
<evidence type="ECO:0000313" key="3">
    <source>
        <dbReference type="EMBL" id="KWX23402.1"/>
    </source>
</evidence>
<dbReference type="PANTHER" id="PTHR42928:SF5">
    <property type="entry name" value="BLR1237 PROTEIN"/>
    <property type="match status" value="1"/>
</dbReference>
<feature type="chain" id="PRO_5038589311" evidence="2">
    <location>
        <begin position="32"/>
        <end position="341"/>
    </location>
</feature>